<dbReference type="STRING" id="53378.BRW65_00100"/>
<protein>
    <submittedName>
        <fullName evidence="1">Uncharacterized protein</fullName>
    </submittedName>
</protein>
<comment type="caution">
    <text evidence="1">The sequence shown here is derived from an EMBL/GenBank/DDBJ whole genome shotgun (WGS) entry which is preliminary data.</text>
</comment>
<gene>
    <name evidence="1" type="ORF">BRW65_00100</name>
</gene>
<sequence length="113" mass="12296">MTALVDFPTAYCIAIEHDVECEQHGECDHIIAVDSDDVEIAGAHGLRTTWVGYITDTVKQRTGIWNCGHAMFTSRGTAMSWVETLAKLFTQRHRAGGVAAAQAVIDPFSDTAD</sequence>
<name>A0A1Q4I205_9MYCO</name>
<evidence type="ECO:0000313" key="2">
    <source>
        <dbReference type="Proteomes" id="UP000186438"/>
    </source>
</evidence>
<dbReference type="Proteomes" id="UP000186438">
    <property type="component" value="Unassembled WGS sequence"/>
</dbReference>
<dbReference type="AlphaFoldDB" id="A0A1Q4I205"/>
<keyword evidence="2" id="KW-1185">Reference proteome</keyword>
<reference evidence="1 2" key="1">
    <citation type="submission" date="2016-11" db="EMBL/GenBank/DDBJ databases">
        <title>Genome sequences of unsequenced Mycobacteria.</title>
        <authorList>
            <person name="Greninger A.L."/>
            <person name="Fang F."/>
            <person name="Jerome K.R."/>
        </authorList>
    </citation>
    <scope>NUCLEOTIDE SEQUENCE [LARGE SCALE GENOMIC DNA]</scope>
    <source>
        <strain evidence="1 2">M11</strain>
    </source>
</reference>
<evidence type="ECO:0000313" key="1">
    <source>
        <dbReference type="EMBL" id="OJZ75910.1"/>
    </source>
</evidence>
<accession>A0A1Q4I205</accession>
<dbReference type="EMBL" id="MPNT01000001">
    <property type="protein sequence ID" value="OJZ75910.1"/>
    <property type="molecule type" value="Genomic_DNA"/>
</dbReference>
<proteinExistence type="predicted"/>
<organism evidence="1 2">
    <name type="scientific">Mycobacterium paraffinicum</name>
    <dbReference type="NCBI Taxonomy" id="53378"/>
    <lineage>
        <taxon>Bacteria</taxon>
        <taxon>Bacillati</taxon>
        <taxon>Actinomycetota</taxon>
        <taxon>Actinomycetes</taxon>
        <taxon>Mycobacteriales</taxon>
        <taxon>Mycobacteriaceae</taxon>
        <taxon>Mycobacterium</taxon>
    </lineage>
</organism>